<sequence length="311" mass="34579">MAVISDDNPVKDRFLLPGDIISLLTSLISLPIVAVFFFQRLQNGLHRKITMASVTLLMSYVATFLFIFILTAILHIRVNWDESLQALCDSTLMICLTLYCVTKAAGFLFLIERAYIVSWPVNSRRKSPEYVLSCVLIFVPYAVVTGLCIKYRIAVNNENHVCIIGIQLFVLIPLLVVEVISYLYLTLRFLIPLLMVHRGGNGLLAPLRRVMLRTCIGTAITMLSTLAVKTSLTLFNGEPAWLCCMTCKVDALIAATVLHWITVPDPSNHGYEDDMPQALGIGFEKSTVHTSVSTRTAAPDSPAEFDPKQIL</sequence>
<dbReference type="EMBL" id="JAXOVC010000014">
    <property type="protein sequence ID" value="KAK4494343.1"/>
    <property type="molecule type" value="Genomic_DNA"/>
</dbReference>
<keyword evidence="2" id="KW-0812">Transmembrane</keyword>
<feature type="transmembrane region" description="Helical" evidence="2">
    <location>
        <begin position="20"/>
        <end position="39"/>
    </location>
</feature>
<feature type="transmembrane region" description="Helical" evidence="2">
    <location>
        <begin position="86"/>
        <end position="110"/>
    </location>
</feature>
<dbReference type="Proteomes" id="UP001305779">
    <property type="component" value="Unassembled WGS sequence"/>
</dbReference>
<keyword evidence="2" id="KW-0472">Membrane</keyword>
<evidence type="ECO:0000256" key="1">
    <source>
        <dbReference type="SAM" id="MobiDB-lite"/>
    </source>
</evidence>
<comment type="caution">
    <text evidence="3">The sequence shown here is derived from an EMBL/GenBank/DDBJ whole genome shotgun (WGS) entry which is preliminary data.</text>
</comment>
<keyword evidence="4" id="KW-1185">Reference proteome</keyword>
<name>A0ABR0DYT6_ZASCE</name>
<evidence type="ECO:0000313" key="4">
    <source>
        <dbReference type="Proteomes" id="UP001305779"/>
    </source>
</evidence>
<feature type="transmembrane region" description="Helical" evidence="2">
    <location>
        <begin position="130"/>
        <end position="149"/>
    </location>
</feature>
<proteinExistence type="predicted"/>
<evidence type="ECO:0000313" key="3">
    <source>
        <dbReference type="EMBL" id="KAK4494343.1"/>
    </source>
</evidence>
<dbReference type="PANTHER" id="PTHR38848">
    <property type="entry name" value="G-PROTEIN COUPLED RECEPTORS FAMILY 3 PROFILE DOMAIN-CONTAINING PROTEIN"/>
    <property type="match status" value="1"/>
</dbReference>
<protein>
    <submittedName>
        <fullName evidence="3">Uncharacterized protein</fullName>
    </submittedName>
</protein>
<gene>
    <name evidence="3" type="ORF">PRZ48_014641</name>
</gene>
<feature type="transmembrane region" description="Helical" evidence="2">
    <location>
        <begin position="161"/>
        <end position="185"/>
    </location>
</feature>
<feature type="region of interest" description="Disordered" evidence="1">
    <location>
        <begin position="292"/>
        <end position="311"/>
    </location>
</feature>
<accession>A0ABR0DYT6</accession>
<keyword evidence="2" id="KW-1133">Transmembrane helix</keyword>
<feature type="transmembrane region" description="Helical" evidence="2">
    <location>
        <begin position="51"/>
        <end position="74"/>
    </location>
</feature>
<reference evidence="3 4" key="1">
    <citation type="journal article" date="2023" name="G3 (Bethesda)">
        <title>A chromosome-level genome assembly of Zasmidium syzygii isolated from banana leaves.</title>
        <authorList>
            <person name="van Westerhoven A.C."/>
            <person name="Mehrabi R."/>
            <person name="Talebi R."/>
            <person name="Steentjes M.B.F."/>
            <person name="Corcolon B."/>
            <person name="Chong P.A."/>
            <person name="Kema G.H.J."/>
            <person name="Seidl M.F."/>
        </authorList>
    </citation>
    <scope>NUCLEOTIDE SEQUENCE [LARGE SCALE GENOMIC DNA]</scope>
    <source>
        <strain evidence="3 4">P124</strain>
    </source>
</reference>
<evidence type="ECO:0000256" key="2">
    <source>
        <dbReference type="SAM" id="Phobius"/>
    </source>
</evidence>
<dbReference type="PANTHER" id="PTHR38848:SF3">
    <property type="entry name" value="G-PROTEIN COUPLED RECEPTORS FAMILY 3 PROFILE DOMAIN-CONTAINING PROTEIN"/>
    <property type="match status" value="1"/>
</dbReference>
<organism evidence="3 4">
    <name type="scientific">Zasmidium cellare</name>
    <name type="common">Wine cellar mold</name>
    <name type="synonym">Racodium cellare</name>
    <dbReference type="NCBI Taxonomy" id="395010"/>
    <lineage>
        <taxon>Eukaryota</taxon>
        <taxon>Fungi</taxon>
        <taxon>Dikarya</taxon>
        <taxon>Ascomycota</taxon>
        <taxon>Pezizomycotina</taxon>
        <taxon>Dothideomycetes</taxon>
        <taxon>Dothideomycetidae</taxon>
        <taxon>Mycosphaerellales</taxon>
        <taxon>Mycosphaerellaceae</taxon>
        <taxon>Zasmidium</taxon>
    </lineage>
</organism>